<feature type="region of interest" description="Disordered" evidence="1">
    <location>
        <begin position="1"/>
        <end position="35"/>
    </location>
</feature>
<proteinExistence type="predicted"/>
<organism evidence="3 4">
    <name type="scientific">Chimaeribacter californicus</name>
    <dbReference type="NCBI Taxonomy" id="2060067"/>
    <lineage>
        <taxon>Bacteria</taxon>
        <taxon>Pseudomonadati</taxon>
        <taxon>Pseudomonadota</taxon>
        <taxon>Gammaproteobacteria</taxon>
        <taxon>Enterobacterales</taxon>
        <taxon>Yersiniaceae</taxon>
        <taxon>Chimaeribacter</taxon>
    </lineage>
</organism>
<dbReference type="AlphaFoldDB" id="A0A2N5DTM4"/>
<gene>
    <name evidence="3" type="ORF">CYR55_22595</name>
</gene>
<dbReference type="Pfam" id="PF01402">
    <property type="entry name" value="RHH_1"/>
    <property type="match status" value="1"/>
</dbReference>
<dbReference type="CDD" id="cd22231">
    <property type="entry name" value="RHH_NikR_HicB-like"/>
    <property type="match status" value="1"/>
</dbReference>
<keyword evidence="4" id="KW-1185">Reference proteome</keyword>
<name>A0A2N5DTM4_9GAMM</name>
<reference evidence="3 4" key="1">
    <citation type="submission" date="2017-12" db="EMBL/GenBank/DDBJ databases">
        <title>Characterization of six clinical isolates of Enterochimera gen. nov., a novel genus of the Yersiniaciae family and the three species Enterochimera arupensis sp. nov., Enterochimera coloradensis sp. nov, and Enterochimera californica sp. nov.</title>
        <authorList>
            <person name="Rossi A."/>
            <person name="Fisher M."/>
        </authorList>
    </citation>
    <scope>NUCLEOTIDE SEQUENCE [LARGE SCALE GENOMIC DNA]</scope>
    <source>
        <strain evidence="4">2015-Iso6</strain>
    </source>
</reference>
<comment type="caution">
    <text evidence="3">The sequence shown here is derived from an EMBL/GenBank/DDBJ whole genome shotgun (WGS) entry which is preliminary data.</text>
</comment>
<evidence type="ECO:0000313" key="4">
    <source>
        <dbReference type="Proteomes" id="UP000234240"/>
    </source>
</evidence>
<dbReference type="Gene3D" id="1.10.1220.10">
    <property type="entry name" value="Met repressor-like"/>
    <property type="match status" value="1"/>
</dbReference>
<accession>A0A2N5DTM4</accession>
<feature type="domain" description="Ribbon-helix-helix protein CopG" evidence="2">
    <location>
        <begin position="42"/>
        <end position="80"/>
    </location>
</feature>
<protein>
    <submittedName>
        <fullName evidence="3">CopG family transcriptional regulator</fullName>
    </submittedName>
</protein>
<sequence>MSITRPVKKPPISEHDQEKFINSAPDGSEVKKKGVMKGKKQQITFTIDPEVLEKLDARSAGEGVSRAALINIAIRQLLNKGATVGGE</sequence>
<dbReference type="GO" id="GO:0043565">
    <property type="term" value="F:sequence-specific DNA binding"/>
    <property type="evidence" value="ECO:0007669"/>
    <property type="project" value="UniProtKB-ARBA"/>
</dbReference>
<dbReference type="InterPro" id="IPR002145">
    <property type="entry name" value="CopG"/>
</dbReference>
<dbReference type="Proteomes" id="UP000234240">
    <property type="component" value="Unassembled WGS sequence"/>
</dbReference>
<evidence type="ECO:0000259" key="2">
    <source>
        <dbReference type="Pfam" id="PF01402"/>
    </source>
</evidence>
<dbReference type="EMBL" id="PJZF01000048">
    <property type="protein sequence ID" value="PLR29845.1"/>
    <property type="molecule type" value="Genomic_DNA"/>
</dbReference>
<dbReference type="InterPro" id="IPR013321">
    <property type="entry name" value="Arc_rbn_hlx_hlx"/>
</dbReference>
<dbReference type="GO" id="GO:0006355">
    <property type="term" value="P:regulation of DNA-templated transcription"/>
    <property type="evidence" value="ECO:0007669"/>
    <property type="project" value="InterPro"/>
</dbReference>
<evidence type="ECO:0000313" key="3">
    <source>
        <dbReference type="EMBL" id="PLR29845.1"/>
    </source>
</evidence>
<evidence type="ECO:0000256" key="1">
    <source>
        <dbReference type="SAM" id="MobiDB-lite"/>
    </source>
</evidence>
<dbReference type="InterPro" id="IPR010985">
    <property type="entry name" value="Ribbon_hlx_hlx"/>
</dbReference>
<dbReference type="OrthoDB" id="7272485at2"/>
<dbReference type="SUPFAM" id="SSF47598">
    <property type="entry name" value="Ribbon-helix-helix"/>
    <property type="match status" value="1"/>
</dbReference>